<comment type="caution">
    <text evidence="1">The sequence shown here is derived from an EMBL/GenBank/DDBJ whole genome shotgun (WGS) entry which is preliminary data.</text>
</comment>
<proteinExistence type="predicted"/>
<dbReference type="EMBL" id="CALSDN010000004">
    <property type="protein sequence ID" value="CAH6720653.1"/>
    <property type="molecule type" value="Genomic_DNA"/>
</dbReference>
<sequence>MNDEDINFSLDMVSTDMNFEQAYSMYNNLQQENAIHQIENLQKIQNMSLFNHQINMEDIMKPNVENMDEEDDEEEEEDKEDSDNEFDKFFSNTESNALEKFLDNLANPTNSNPLDLYNNNYSYEFNFKPKNDFSAFSHPPQYQFQEKPEDKDEYFKSSNIIPQQLPTPESRQSSIDEEEPLYKKRKRSTSKPLLTLEQKRLNHSYSEQKRRQLCKLAYERCLRLITNFDNYCKNPPMNKKSKRKQFNKDGLPNLSKFCALSKVSNEILKIRSKNDDLKKLLNI</sequence>
<evidence type="ECO:0000313" key="2">
    <source>
        <dbReference type="Proteomes" id="UP001152531"/>
    </source>
</evidence>
<organism evidence="1 2">
    <name type="scientific">[Candida] jaroonii</name>
    <dbReference type="NCBI Taxonomy" id="467808"/>
    <lineage>
        <taxon>Eukaryota</taxon>
        <taxon>Fungi</taxon>
        <taxon>Dikarya</taxon>
        <taxon>Ascomycota</taxon>
        <taxon>Saccharomycotina</taxon>
        <taxon>Pichiomycetes</taxon>
        <taxon>Debaryomycetaceae</taxon>
        <taxon>Yamadazyma</taxon>
    </lineage>
</organism>
<name>A0ACA9Y7L3_9ASCO</name>
<protein>
    <submittedName>
        <fullName evidence="1">Uncharacterized protein</fullName>
    </submittedName>
</protein>
<gene>
    <name evidence="1" type="ORF">CLIB1444_04S04918</name>
</gene>
<keyword evidence="2" id="KW-1185">Reference proteome</keyword>
<evidence type="ECO:0000313" key="1">
    <source>
        <dbReference type="EMBL" id="CAH6720653.1"/>
    </source>
</evidence>
<dbReference type="Proteomes" id="UP001152531">
    <property type="component" value="Unassembled WGS sequence"/>
</dbReference>
<reference evidence="1" key="1">
    <citation type="submission" date="2022-06" db="EMBL/GenBank/DDBJ databases">
        <authorList>
            <person name="Legras J.-L."/>
            <person name="Devillers H."/>
            <person name="Grondin C."/>
        </authorList>
    </citation>
    <scope>NUCLEOTIDE SEQUENCE</scope>
    <source>
        <strain evidence="1">CLIB 1444</strain>
    </source>
</reference>
<accession>A0ACA9Y7L3</accession>